<dbReference type="InterPro" id="IPR051803">
    <property type="entry name" value="TA_system_RelE-like_toxin"/>
</dbReference>
<proteinExistence type="inferred from homology"/>
<sequence length="99" mass="10923">MAALPLVFAALAIDDLDQIALAIAVDSPRRARTFVAELRAKCSVIAENPAAYPLREEFGAGVRLTMHGRYIIFHAIRDERVVIERILHGARDLESINLG</sequence>
<evidence type="ECO:0000256" key="2">
    <source>
        <dbReference type="ARBA" id="ARBA00022649"/>
    </source>
</evidence>
<accession>A0AAU7XFJ8</accession>
<dbReference type="KEGG" id="mflg:ABS361_10205"/>
<keyword evidence="2" id="KW-1277">Toxin-antitoxin system</keyword>
<gene>
    <name evidence="3" type="ORF">ABS361_10205</name>
</gene>
<dbReference type="Pfam" id="PF05016">
    <property type="entry name" value="ParE_toxin"/>
    <property type="match status" value="1"/>
</dbReference>
<dbReference type="EMBL" id="CP158568">
    <property type="protein sequence ID" value="XBY46541.1"/>
    <property type="molecule type" value="Genomic_DNA"/>
</dbReference>
<dbReference type="Gene3D" id="3.30.2310.20">
    <property type="entry name" value="RelE-like"/>
    <property type="match status" value="1"/>
</dbReference>
<evidence type="ECO:0000256" key="1">
    <source>
        <dbReference type="ARBA" id="ARBA00006226"/>
    </source>
</evidence>
<dbReference type="InterPro" id="IPR035093">
    <property type="entry name" value="RelE/ParE_toxin_dom_sf"/>
</dbReference>
<evidence type="ECO:0000313" key="3">
    <source>
        <dbReference type="EMBL" id="XBY46541.1"/>
    </source>
</evidence>
<protein>
    <submittedName>
        <fullName evidence="3">Type II toxin-antitoxin system RelE/ParE family toxin</fullName>
    </submittedName>
</protein>
<comment type="similarity">
    <text evidence="1">Belongs to the RelE toxin family.</text>
</comment>
<dbReference type="PANTHER" id="PTHR33755">
    <property type="entry name" value="TOXIN PARE1-RELATED"/>
    <property type="match status" value="1"/>
</dbReference>
<dbReference type="PANTHER" id="PTHR33755:SF6">
    <property type="entry name" value="PLASMID STABILIZATION SYSTEM PROTEIN"/>
    <property type="match status" value="1"/>
</dbReference>
<dbReference type="AlphaFoldDB" id="A0AAU7XFJ8"/>
<dbReference type="InterPro" id="IPR007712">
    <property type="entry name" value="RelE/ParE_toxin"/>
</dbReference>
<organism evidence="3">
    <name type="scientific">Methyloraptor flagellatus</name>
    <dbReference type="NCBI Taxonomy" id="3162530"/>
    <lineage>
        <taxon>Bacteria</taxon>
        <taxon>Pseudomonadati</taxon>
        <taxon>Pseudomonadota</taxon>
        <taxon>Alphaproteobacteria</taxon>
        <taxon>Hyphomicrobiales</taxon>
        <taxon>Ancalomicrobiaceae</taxon>
        <taxon>Methyloraptor</taxon>
    </lineage>
</organism>
<dbReference type="RefSeq" id="WP_407051635.1">
    <property type="nucleotide sequence ID" value="NZ_CP158568.1"/>
</dbReference>
<name>A0AAU7XFJ8_9HYPH</name>
<reference evidence="3" key="1">
    <citation type="submission" date="2024-06" db="EMBL/GenBank/DDBJ databases">
        <title>Methylostella associata gen. nov., sp. nov., a novel Ancalomicrobiaceae-affiliated facultatively methylotrophic bacteria that feed on methanotrophs of the genus Methylococcus.</title>
        <authorList>
            <person name="Saltykova V."/>
            <person name="Danilova O.V."/>
            <person name="Oshkin I.Y."/>
            <person name="Belova S.E."/>
            <person name="Pimenov N.V."/>
            <person name="Dedysh S.N."/>
        </authorList>
    </citation>
    <scope>NUCLEOTIDE SEQUENCE</scope>
    <source>
        <strain evidence="3">S20</strain>
    </source>
</reference>